<feature type="coiled-coil region" evidence="1">
    <location>
        <begin position="149"/>
        <end position="176"/>
    </location>
</feature>
<reference evidence="4" key="1">
    <citation type="submission" date="2022-06" db="EMBL/GenBank/DDBJ databases">
        <authorList>
            <consortium name="SYNGENTA / RWTH Aachen University"/>
        </authorList>
    </citation>
    <scope>NUCLEOTIDE SEQUENCE</scope>
</reference>
<protein>
    <submittedName>
        <fullName evidence="4">Expressed protein</fullName>
    </submittedName>
</protein>
<feature type="region of interest" description="Disordered" evidence="2">
    <location>
        <begin position="525"/>
        <end position="626"/>
    </location>
</feature>
<comment type="caution">
    <text evidence="4">The sequence shown here is derived from an EMBL/GenBank/DDBJ whole genome shotgun (WGS) entry which is preliminary data.</text>
</comment>
<feature type="compositionally biased region" description="Basic and acidic residues" evidence="2">
    <location>
        <begin position="358"/>
        <end position="378"/>
    </location>
</feature>
<dbReference type="EMBL" id="CALTRL010005967">
    <property type="protein sequence ID" value="CAH7688261.1"/>
    <property type="molecule type" value="Genomic_DNA"/>
</dbReference>
<feature type="signal peptide" evidence="3">
    <location>
        <begin position="1"/>
        <end position="20"/>
    </location>
</feature>
<feature type="compositionally biased region" description="Basic and acidic residues" evidence="2">
    <location>
        <begin position="525"/>
        <end position="539"/>
    </location>
</feature>
<evidence type="ECO:0000256" key="1">
    <source>
        <dbReference type="SAM" id="Coils"/>
    </source>
</evidence>
<feature type="compositionally biased region" description="Basic and acidic residues" evidence="2">
    <location>
        <begin position="598"/>
        <end position="607"/>
    </location>
</feature>
<dbReference type="Proteomes" id="UP001153365">
    <property type="component" value="Unassembled WGS sequence"/>
</dbReference>
<feature type="chain" id="PRO_5043415247" evidence="3">
    <location>
        <begin position="21"/>
        <end position="663"/>
    </location>
</feature>
<feature type="region of interest" description="Disordered" evidence="2">
    <location>
        <begin position="328"/>
        <end position="435"/>
    </location>
</feature>
<name>A0AAV0BQ04_PHAPC</name>
<keyword evidence="1" id="KW-0175">Coiled coil</keyword>
<feature type="region of interest" description="Disordered" evidence="2">
    <location>
        <begin position="644"/>
        <end position="663"/>
    </location>
</feature>
<evidence type="ECO:0000313" key="4">
    <source>
        <dbReference type="EMBL" id="CAH7688261.1"/>
    </source>
</evidence>
<feature type="compositionally biased region" description="Basic and acidic residues" evidence="2">
    <location>
        <begin position="558"/>
        <end position="568"/>
    </location>
</feature>
<dbReference type="AlphaFoldDB" id="A0AAV0BQ04"/>
<keyword evidence="5" id="KW-1185">Reference proteome</keyword>
<feature type="compositionally biased region" description="Basic and acidic residues" evidence="2">
    <location>
        <begin position="409"/>
        <end position="425"/>
    </location>
</feature>
<evidence type="ECO:0000256" key="2">
    <source>
        <dbReference type="SAM" id="MobiDB-lite"/>
    </source>
</evidence>
<sequence length="663" mass="72122">MAKLILNIFFLVALVRDGLGFPHLSTWNSVLQTEKPEESNRPRGVNVLQVEQRVVSGIPSIILEASAAIDLALKTFDEDLNVIQNPSSTSAQIKKAATDAILNEETKNFPRELLAGASGNPESAQISLGIIRDSTPPMLEGLKKIANGAQDSAQVLEGLQEVMQNHQRNLQANKQLMLGVSSSFGSSAPKNQIFLDENHQKFIDETRNQLSNSIALVEDTLAKIQSPSSRPDEIKQAALKAFNFIKDEDFTRQILASAADDPKAAMEALSRMKFHGPDEMMTGLDMIASKPEDSEFVKKNVEMVLRGFFSTRPVNQKLLDLTSSFSTHNDQEINDSEANGSTPKRRNLFNKRQISTETEQKIKKEKEAVSVNENKDKTQNNLASSKTVDPLLANNKTSSVSRVDGSVKSQEKEARKLELDGKTDSGKTATTGKDGQKVELLEKDAAAAKETSLKEAKKLETKDGIKVEALEKEAAARDAALKEAKRVEAATREAALKVAKKVENLEKETAAKEAALKEAKKAELLEKEAKKTESKEVGESKAVGSIRLNRTAESGGKSGDELKKDVKEGSNQVILDGKSGHGNILKNITSSTEINNSQDDKNNKPKGDNAIPPAEAKQPDAKSLLGFQTKANETQVPIVLFGTANLTRQASPKTKSSTPILPQ</sequence>
<evidence type="ECO:0000256" key="3">
    <source>
        <dbReference type="SAM" id="SignalP"/>
    </source>
</evidence>
<proteinExistence type="predicted"/>
<evidence type="ECO:0000313" key="5">
    <source>
        <dbReference type="Proteomes" id="UP001153365"/>
    </source>
</evidence>
<gene>
    <name evidence="4" type="ORF">PPACK8108_LOCUS23200</name>
</gene>
<organism evidence="4 5">
    <name type="scientific">Phakopsora pachyrhizi</name>
    <name type="common">Asian soybean rust disease fungus</name>
    <dbReference type="NCBI Taxonomy" id="170000"/>
    <lineage>
        <taxon>Eukaryota</taxon>
        <taxon>Fungi</taxon>
        <taxon>Dikarya</taxon>
        <taxon>Basidiomycota</taxon>
        <taxon>Pucciniomycotina</taxon>
        <taxon>Pucciniomycetes</taxon>
        <taxon>Pucciniales</taxon>
        <taxon>Phakopsoraceae</taxon>
        <taxon>Phakopsora</taxon>
    </lineage>
</organism>
<feature type="compositionally biased region" description="Polar residues" evidence="2">
    <location>
        <begin position="586"/>
        <end position="597"/>
    </location>
</feature>
<accession>A0AAV0BQ04</accession>
<keyword evidence="3" id="KW-0732">Signal</keyword>